<dbReference type="SMART" id="SM00388">
    <property type="entry name" value="HisKA"/>
    <property type="match status" value="1"/>
</dbReference>
<feature type="domain" description="Response regulatory" evidence="7">
    <location>
        <begin position="17"/>
        <end position="131"/>
    </location>
</feature>
<feature type="region of interest" description="Disordered" evidence="5">
    <location>
        <begin position="194"/>
        <end position="219"/>
    </location>
</feature>
<dbReference type="SUPFAM" id="SSF52172">
    <property type="entry name" value="CheY-like"/>
    <property type="match status" value="2"/>
</dbReference>
<feature type="domain" description="Response regulatory" evidence="7">
    <location>
        <begin position="555"/>
        <end position="665"/>
    </location>
</feature>
<comment type="catalytic activity">
    <reaction evidence="1">
        <text>ATP + protein L-histidine = ADP + protein N-phospho-L-histidine.</text>
        <dbReference type="EC" id="2.7.13.3"/>
    </reaction>
</comment>
<dbReference type="PRINTS" id="PR00344">
    <property type="entry name" value="BCTRLSENSOR"/>
</dbReference>
<keyword evidence="9" id="KW-0808">Transferase</keyword>
<dbReference type="InterPro" id="IPR035965">
    <property type="entry name" value="PAS-like_dom_sf"/>
</dbReference>
<evidence type="ECO:0000256" key="2">
    <source>
        <dbReference type="ARBA" id="ARBA00012438"/>
    </source>
</evidence>
<feature type="region of interest" description="Disordered" evidence="5">
    <location>
        <begin position="434"/>
        <end position="454"/>
    </location>
</feature>
<dbReference type="InterPro" id="IPR011006">
    <property type="entry name" value="CheY-like_superfamily"/>
</dbReference>
<evidence type="ECO:0000259" key="6">
    <source>
        <dbReference type="PROSITE" id="PS50109"/>
    </source>
</evidence>
<accession>A0A511XK88</accession>
<dbReference type="PANTHER" id="PTHR43065:SF42">
    <property type="entry name" value="TWO-COMPONENT SENSOR PPRA"/>
    <property type="match status" value="1"/>
</dbReference>
<feature type="compositionally biased region" description="Polar residues" evidence="5">
    <location>
        <begin position="434"/>
        <end position="445"/>
    </location>
</feature>
<protein>
    <recommendedName>
        <fullName evidence="2">histidine kinase</fullName>
        <ecNumber evidence="2">2.7.13.3</ecNumber>
    </recommendedName>
</protein>
<dbReference type="SMART" id="SM00387">
    <property type="entry name" value="HATPase_c"/>
    <property type="match status" value="1"/>
</dbReference>
<dbReference type="InterPro" id="IPR003661">
    <property type="entry name" value="HisK_dim/P_dom"/>
</dbReference>
<dbReference type="InterPro" id="IPR005467">
    <property type="entry name" value="His_kinase_dom"/>
</dbReference>
<dbReference type="Gene3D" id="1.10.287.130">
    <property type="match status" value="1"/>
</dbReference>
<dbReference type="InterPro" id="IPR004358">
    <property type="entry name" value="Sig_transdc_His_kin-like_C"/>
</dbReference>
<evidence type="ECO:0000256" key="4">
    <source>
        <dbReference type="PROSITE-ProRule" id="PRU00169"/>
    </source>
</evidence>
<dbReference type="EC" id="2.7.13.3" evidence="2"/>
<dbReference type="InterPro" id="IPR001789">
    <property type="entry name" value="Sig_transdc_resp-reg_receiver"/>
</dbReference>
<dbReference type="Gene3D" id="3.30.565.10">
    <property type="entry name" value="Histidine kinase-like ATPase, C-terminal domain"/>
    <property type="match status" value="1"/>
</dbReference>
<dbReference type="SMART" id="SM00448">
    <property type="entry name" value="REC"/>
    <property type="match status" value="2"/>
</dbReference>
<dbReference type="Gene3D" id="3.40.50.2300">
    <property type="match status" value="2"/>
</dbReference>
<dbReference type="InterPro" id="IPR000014">
    <property type="entry name" value="PAS"/>
</dbReference>
<dbReference type="SUPFAM" id="SSF47384">
    <property type="entry name" value="Homodimeric domain of signal transducing histidine kinase"/>
    <property type="match status" value="1"/>
</dbReference>
<proteinExistence type="predicted"/>
<comment type="caution">
    <text evidence="9">The sequence shown here is derived from an EMBL/GenBank/DDBJ whole genome shotgun (WGS) entry which is preliminary data.</text>
</comment>
<dbReference type="PROSITE" id="PS50109">
    <property type="entry name" value="HIS_KIN"/>
    <property type="match status" value="1"/>
</dbReference>
<dbReference type="Pfam" id="PF02518">
    <property type="entry name" value="HATPase_c"/>
    <property type="match status" value="1"/>
</dbReference>
<dbReference type="GO" id="GO:0000155">
    <property type="term" value="F:phosphorelay sensor kinase activity"/>
    <property type="evidence" value="ECO:0007669"/>
    <property type="project" value="InterPro"/>
</dbReference>
<evidence type="ECO:0000313" key="10">
    <source>
        <dbReference type="Proteomes" id="UP000321746"/>
    </source>
</evidence>
<evidence type="ECO:0000256" key="3">
    <source>
        <dbReference type="ARBA" id="ARBA00022553"/>
    </source>
</evidence>
<dbReference type="Proteomes" id="UP000321746">
    <property type="component" value="Unassembled WGS sequence"/>
</dbReference>
<keyword evidence="3 4" id="KW-0597">Phosphoprotein</keyword>
<dbReference type="Gene3D" id="3.30.450.20">
    <property type="entry name" value="PAS domain"/>
    <property type="match status" value="1"/>
</dbReference>
<evidence type="ECO:0000256" key="5">
    <source>
        <dbReference type="SAM" id="MobiDB-lite"/>
    </source>
</evidence>
<evidence type="ECO:0000259" key="7">
    <source>
        <dbReference type="PROSITE" id="PS50110"/>
    </source>
</evidence>
<dbReference type="OrthoDB" id="9796100at2"/>
<sequence>MNMSDPLFVARTVLRDRVLIVDDEAEILVALTDLLEDEFDILSAVSGQEALTIMADHPEISVIISDQRMRDMTGDVFLSEAGKHSDAGTILLTGYAELHTVVGALNRGVITFYAAKPWEPGSLRAMVREAAAACRTRRALATEQAILRSLFDNLPLGLAFADDMGRITRLNDLAAASLGHSVEDCLGHTEQELLSSLPSPSADQGNSRQDLVMRPDPSGRERWHRISRVTLAGSDARVIADNGAVTPALHRSGLGTVSVLIDQDVTDLIEMEKRARQADKMQAIATLAGGIAHDFNNLLTAVLGSLELVTDLQPPTDPNVARLFTNAMDAARRGAVLTQKLLDFSRPRDLARRAVDVPVLLGQMQGLLTQSIGGGGPRAIPVRLDIPDEKLPLASTDPSLLEVALVNLCLNARDAQPKGGEIVISARDAIIRPETSSNAVESSSGENKKADRHLPPGHYVLITVTDRGIGMSPETQARIFEPFFTTKSVGSGIGLGLPMVYGYMRRNGGDVRVTSTPGAGTSVALWLPIVQSQTDLEASPRKNDSPAPDLSEARSVLVVDDDPNVAAVTVGFLQKAGFSVLESHSGAQAIRLVEKRPDIGLIIMDLLMPEMNGDECARRIAVLRPDLKILFVTGFADRAMLPKHARVLPKPFTREALLSGVEERLSA</sequence>
<dbReference type="InterPro" id="IPR036890">
    <property type="entry name" value="HATPase_C_sf"/>
</dbReference>
<dbReference type="AlphaFoldDB" id="A0A511XK88"/>
<dbReference type="CDD" id="cd00082">
    <property type="entry name" value="HisKA"/>
    <property type="match status" value="1"/>
</dbReference>
<dbReference type="InterPro" id="IPR003594">
    <property type="entry name" value="HATPase_dom"/>
</dbReference>
<evidence type="ECO:0000313" key="9">
    <source>
        <dbReference type="EMBL" id="GEN63367.1"/>
    </source>
</evidence>
<dbReference type="PANTHER" id="PTHR43065">
    <property type="entry name" value="SENSOR HISTIDINE KINASE"/>
    <property type="match status" value="1"/>
</dbReference>
<dbReference type="EMBL" id="BJYG01000019">
    <property type="protein sequence ID" value="GEN63367.1"/>
    <property type="molecule type" value="Genomic_DNA"/>
</dbReference>
<feature type="domain" description="Histidine kinase" evidence="6">
    <location>
        <begin position="290"/>
        <end position="531"/>
    </location>
</feature>
<evidence type="ECO:0000259" key="8">
    <source>
        <dbReference type="PROSITE" id="PS50112"/>
    </source>
</evidence>
<dbReference type="InterPro" id="IPR036097">
    <property type="entry name" value="HisK_dim/P_sf"/>
</dbReference>
<dbReference type="PROSITE" id="PS50112">
    <property type="entry name" value="PAS"/>
    <property type="match status" value="1"/>
</dbReference>
<organism evidence="9 10">
    <name type="scientific">Acetobacter oeni</name>
    <dbReference type="NCBI Taxonomy" id="304077"/>
    <lineage>
        <taxon>Bacteria</taxon>
        <taxon>Pseudomonadati</taxon>
        <taxon>Pseudomonadota</taxon>
        <taxon>Alphaproteobacteria</taxon>
        <taxon>Acetobacterales</taxon>
        <taxon>Acetobacteraceae</taxon>
        <taxon>Acetobacter</taxon>
    </lineage>
</organism>
<dbReference type="NCBIfam" id="TIGR00229">
    <property type="entry name" value="sensory_box"/>
    <property type="match status" value="1"/>
</dbReference>
<dbReference type="SUPFAM" id="SSF55874">
    <property type="entry name" value="ATPase domain of HSP90 chaperone/DNA topoisomerase II/histidine kinase"/>
    <property type="match status" value="1"/>
</dbReference>
<feature type="modified residue" description="4-aspartylphosphate" evidence="4">
    <location>
        <position position="605"/>
    </location>
</feature>
<dbReference type="SUPFAM" id="SSF55785">
    <property type="entry name" value="PYP-like sensor domain (PAS domain)"/>
    <property type="match status" value="1"/>
</dbReference>
<gene>
    <name evidence="9" type="ORF">AOE01nite_15910</name>
</gene>
<keyword evidence="10" id="KW-1185">Reference proteome</keyword>
<dbReference type="Pfam" id="PF00072">
    <property type="entry name" value="Response_reg"/>
    <property type="match status" value="2"/>
</dbReference>
<feature type="domain" description="PAS" evidence="8">
    <location>
        <begin position="143"/>
        <end position="189"/>
    </location>
</feature>
<feature type="modified residue" description="4-aspartylphosphate" evidence="4">
    <location>
        <position position="66"/>
    </location>
</feature>
<name>A0A511XK88_9PROT</name>
<dbReference type="Pfam" id="PF00512">
    <property type="entry name" value="HisKA"/>
    <property type="match status" value="1"/>
</dbReference>
<keyword evidence="9" id="KW-0418">Kinase</keyword>
<evidence type="ECO:0000256" key="1">
    <source>
        <dbReference type="ARBA" id="ARBA00000085"/>
    </source>
</evidence>
<dbReference type="PROSITE" id="PS50110">
    <property type="entry name" value="RESPONSE_REGULATORY"/>
    <property type="match status" value="2"/>
</dbReference>
<reference evidence="9 10" key="1">
    <citation type="submission" date="2019-07" db="EMBL/GenBank/DDBJ databases">
        <title>Whole genome shotgun sequence of Acetobacter oeni NBRC 105207.</title>
        <authorList>
            <person name="Hosoyama A."/>
            <person name="Uohara A."/>
            <person name="Ohji S."/>
            <person name="Ichikawa N."/>
        </authorList>
    </citation>
    <scope>NUCLEOTIDE SEQUENCE [LARGE SCALE GENOMIC DNA]</scope>
    <source>
        <strain evidence="9 10">NBRC 105207</strain>
    </source>
</reference>
<dbReference type="Pfam" id="PF13188">
    <property type="entry name" value="PAS_8"/>
    <property type="match status" value="1"/>
</dbReference>